<dbReference type="EMBL" id="CBBD010000050">
    <property type="protein sequence ID" value="CDA11197.1"/>
    <property type="molecule type" value="Genomic_DNA"/>
</dbReference>
<dbReference type="Proteomes" id="UP000017980">
    <property type="component" value="Unassembled WGS sequence"/>
</dbReference>
<proteinExistence type="predicted"/>
<comment type="caution">
    <text evidence="1">The sequence shown here is derived from an EMBL/GenBank/DDBJ whole genome shotgun (WGS) entry which is preliminary data.</text>
</comment>
<evidence type="ECO:0008006" key="3">
    <source>
        <dbReference type="Google" id="ProtNLM"/>
    </source>
</evidence>
<dbReference type="AlphaFoldDB" id="R5Y3E5"/>
<name>R5Y3E5_9FIRM</name>
<protein>
    <recommendedName>
        <fullName evidence="3">Phage major tail protein phi13 family</fullName>
    </recommendedName>
</protein>
<accession>R5Y3E5</accession>
<sequence>MAGKERIVLGSGKVFTKEFTDTIPDIDALCVEENRLGYIQGGATLEYKPTFYEAKDDLGYVTKTILTEEEVTLKTGVLTFNGNVLKKLCATGRVTEADGKRTVKIGGVGNQDKKSYVICFKHEDAEDGDIYVMIVGNNQSGFSLAFAKDKETVIDAEFKAKPHDKEGTLIQYIEEIDKTQEGQQTQEEGKQ</sequence>
<dbReference type="RefSeq" id="WP_022072354.1">
    <property type="nucleotide sequence ID" value="NZ_HF999329.1"/>
</dbReference>
<organism evidence="1 2">
    <name type="scientific">Intestinibacter bartlettii CAG:1329</name>
    <dbReference type="NCBI Taxonomy" id="1263063"/>
    <lineage>
        <taxon>Bacteria</taxon>
        <taxon>Bacillati</taxon>
        <taxon>Bacillota</taxon>
        <taxon>Clostridia</taxon>
        <taxon>Peptostreptococcales</taxon>
        <taxon>Peptostreptococcaceae</taxon>
        <taxon>Intestinibacter</taxon>
    </lineage>
</organism>
<gene>
    <name evidence="1" type="ORF">BN488_02224</name>
</gene>
<reference evidence="1" key="1">
    <citation type="submission" date="2012-11" db="EMBL/GenBank/DDBJ databases">
        <title>Dependencies among metagenomic species, viruses, plasmids and units of genetic variation.</title>
        <authorList>
            <person name="Nielsen H.B."/>
            <person name="Almeida M."/>
            <person name="Juncker A.S."/>
            <person name="Rasmussen S."/>
            <person name="Li J."/>
            <person name="Sunagawa S."/>
            <person name="Plichta D."/>
            <person name="Gautier L."/>
            <person name="Le Chatelier E."/>
            <person name="Peletier E."/>
            <person name="Bonde I."/>
            <person name="Nielsen T."/>
            <person name="Manichanh C."/>
            <person name="Arumugam M."/>
            <person name="Batto J."/>
            <person name="Santos M.B.Q.D."/>
            <person name="Blom N."/>
            <person name="Borruel N."/>
            <person name="Burgdorf K.S."/>
            <person name="Boumezbeur F."/>
            <person name="Casellas F."/>
            <person name="Dore J."/>
            <person name="Guarner F."/>
            <person name="Hansen T."/>
            <person name="Hildebrand F."/>
            <person name="Kaas R.S."/>
            <person name="Kennedy S."/>
            <person name="Kristiansen K."/>
            <person name="Kultima J.R."/>
            <person name="Leonard P."/>
            <person name="Levenez F."/>
            <person name="Lund O."/>
            <person name="Moumen B."/>
            <person name="Le Paslier D."/>
            <person name="Pons N."/>
            <person name="Pedersen O."/>
            <person name="Prifti E."/>
            <person name="Qin J."/>
            <person name="Raes J."/>
            <person name="Tap J."/>
            <person name="Tims S."/>
            <person name="Ussery D.W."/>
            <person name="Yamada T."/>
            <person name="MetaHit consortium"/>
            <person name="Renault P."/>
            <person name="Sicheritz-Ponten T."/>
            <person name="Bork P."/>
            <person name="Wang J."/>
            <person name="Brunak S."/>
            <person name="Ehrlich S.D."/>
        </authorList>
    </citation>
    <scope>NUCLEOTIDE SEQUENCE [LARGE SCALE GENOMIC DNA]</scope>
</reference>
<evidence type="ECO:0000313" key="2">
    <source>
        <dbReference type="Proteomes" id="UP000017980"/>
    </source>
</evidence>
<evidence type="ECO:0000313" key="1">
    <source>
        <dbReference type="EMBL" id="CDA11197.1"/>
    </source>
</evidence>